<evidence type="ECO:0000313" key="6">
    <source>
        <dbReference type="EMBL" id="KAK7756559.1"/>
    </source>
</evidence>
<sequence>MGEHRPTLVKPPPQDTSKAPIENALELTDLSIIGPDIYTNTRELWHPPGARGIYGGAVIAQTLAAAQRTVPHNFVVHSFHCFFVLAGDSGTPILYHVERVRSGRSFATRTVQARQRGHAIFTVTCSFVREGSGGAVAATHAAPMPAAAEPPPPDDYDATKDPEHPAGWFGDESSNSEANDEKKAPSPFESYRIRIGGGEGSRDVAGDEDDDEKEDAMSKLPPHAKKTRHWFRARGRISAGGGHQAHLSALAYMSDSYFIGTVGRIHRLWRFPVAADDVETKLSPAQRARLERLHRFEGHGGRRPLERFRGRPEIGMMVSLDHTIYFHNPKRVRADEWMLAEMESPWAGDGRGVVTQRIFAKDGTLLATCFQEGVVRLKQKGEKEKAKL</sequence>
<proteinExistence type="inferred from homology"/>
<dbReference type="InterPro" id="IPR049450">
    <property type="entry name" value="ACOT8-like_C"/>
</dbReference>
<dbReference type="InterPro" id="IPR029069">
    <property type="entry name" value="HotDog_dom_sf"/>
</dbReference>
<name>A0AAN9YW33_9PEZI</name>
<feature type="region of interest" description="Disordered" evidence="3">
    <location>
        <begin position="139"/>
        <end position="226"/>
    </location>
</feature>
<dbReference type="FunFam" id="3.10.129.10:FF:000074">
    <property type="entry name" value="Acyl-CoA thioesterase II"/>
    <property type="match status" value="1"/>
</dbReference>
<keyword evidence="7" id="KW-1185">Reference proteome</keyword>
<evidence type="ECO:0000256" key="2">
    <source>
        <dbReference type="ARBA" id="ARBA00022801"/>
    </source>
</evidence>
<dbReference type="Pfam" id="PF13622">
    <property type="entry name" value="4HBT_3"/>
    <property type="match status" value="1"/>
</dbReference>
<evidence type="ECO:0000256" key="3">
    <source>
        <dbReference type="SAM" id="MobiDB-lite"/>
    </source>
</evidence>
<dbReference type="Proteomes" id="UP001320420">
    <property type="component" value="Unassembled WGS sequence"/>
</dbReference>
<evidence type="ECO:0000259" key="4">
    <source>
        <dbReference type="Pfam" id="PF13622"/>
    </source>
</evidence>
<feature type="domain" description="Acyl-CoA thioesterase-like N-terminal HotDog" evidence="4">
    <location>
        <begin position="45"/>
        <end position="127"/>
    </location>
</feature>
<keyword evidence="2" id="KW-0378">Hydrolase</keyword>
<evidence type="ECO:0000313" key="7">
    <source>
        <dbReference type="Proteomes" id="UP001320420"/>
    </source>
</evidence>
<accession>A0AAN9YW33</accession>
<dbReference type="EMBL" id="JAKJXP020000006">
    <property type="protein sequence ID" value="KAK7756559.1"/>
    <property type="molecule type" value="Genomic_DNA"/>
</dbReference>
<reference evidence="6 7" key="1">
    <citation type="submission" date="2024-02" db="EMBL/GenBank/DDBJ databases">
        <title>De novo assembly and annotation of 12 fungi associated with fruit tree decline syndrome in Ontario, Canada.</title>
        <authorList>
            <person name="Sulman M."/>
            <person name="Ellouze W."/>
            <person name="Ilyukhin E."/>
        </authorList>
    </citation>
    <scope>NUCLEOTIDE SEQUENCE [LARGE SCALE GENOMIC DNA]</scope>
    <source>
        <strain evidence="6 7">M11/M66-122</strain>
    </source>
</reference>
<dbReference type="CDD" id="cd03444">
    <property type="entry name" value="Thioesterase_II_repeat1"/>
    <property type="match status" value="1"/>
</dbReference>
<dbReference type="InterPro" id="IPR003703">
    <property type="entry name" value="Acyl_CoA_thio"/>
</dbReference>
<evidence type="ECO:0000256" key="1">
    <source>
        <dbReference type="ARBA" id="ARBA00006538"/>
    </source>
</evidence>
<evidence type="ECO:0000259" key="5">
    <source>
        <dbReference type="Pfam" id="PF20789"/>
    </source>
</evidence>
<protein>
    <submittedName>
        <fullName evidence="6">Acyl-CoA thioesterase</fullName>
    </submittedName>
</protein>
<dbReference type="GO" id="GO:0006637">
    <property type="term" value="P:acyl-CoA metabolic process"/>
    <property type="evidence" value="ECO:0007669"/>
    <property type="project" value="InterPro"/>
</dbReference>
<dbReference type="SUPFAM" id="SSF54637">
    <property type="entry name" value="Thioesterase/thiol ester dehydrase-isomerase"/>
    <property type="match status" value="2"/>
</dbReference>
<gene>
    <name evidence="6" type="primary">TES1_1</name>
    <name evidence="6" type="ORF">SLS62_001396</name>
</gene>
<dbReference type="PANTHER" id="PTHR11066">
    <property type="entry name" value="ACYL-COA THIOESTERASE"/>
    <property type="match status" value="1"/>
</dbReference>
<dbReference type="CDD" id="cd03445">
    <property type="entry name" value="Thioesterase_II_repeat2"/>
    <property type="match status" value="1"/>
</dbReference>
<comment type="caution">
    <text evidence="6">The sequence shown here is derived from an EMBL/GenBank/DDBJ whole genome shotgun (WGS) entry which is preliminary data.</text>
</comment>
<dbReference type="GO" id="GO:0005782">
    <property type="term" value="C:peroxisomal matrix"/>
    <property type="evidence" value="ECO:0007669"/>
    <property type="project" value="UniProtKB-SubCell"/>
</dbReference>
<dbReference type="InterPro" id="IPR042171">
    <property type="entry name" value="Acyl-CoA_hotdog"/>
</dbReference>
<dbReference type="InterPro" id="IPR049449">
    <property type="entry name" value="TesB_ACOT8-like_N"/>
</dbReference>
<comment type="similarity">
    <text evidence="1">Belongs to the C/M/P thioester hydrolase family.</text>
</comment>
<dbReference type="GO" id="GO:0047617">
    <property type="term" value="F:fatty acyl-CoA hydrolase activity"/>
    <property type="evidence" value="ECO:0007669"/>
    <property type="project" value="InterPro"/>
</dbReference>
<dbReference type="PANTHER" id="PTHR11066:SF34">
    <property type="entry name" value="ACYL-COENZYME A THIOESTERASE 8"/>
    <property type="match status" value="1"/>
</dbReference>
<dbReference type="GO" id="GO:0009062">
    <property type="term" value="P:fatty acid catabolic process"/>
    <property type="evidence" value="ECO:0007669"/>
    <property type="project" value="TreeGrafter"/>
</dbReference>
<dbReference type="Pfam" id="PF20789">
    <property type="entry name" value="4HBT_3C"/>
    <property type="match status" value="1"/>
</dbReference>
<dbReference type="Gene3D" id="2.40.160.210">
    <property type="entry name" value="Acyl-CoA thioesterase, double hotdog domain"/>
    <property type="match status" value="1"/>
</dbReference>
<organism evidence="6 7">
    <name type="scientific">Diatrype stigma</name>
    <dbReference type="NCBI Taxonomy" id="117547"/>
    <lineage>
        <taxon>Eukaryota</taxon>
        <taxon>Fungi</taxon>
        <taxon>Dikarya</taxon>
        <taxon>Ascomycota</taxon>
        <taxon>Pezizomycotina</taxon>
        <taxon>Sordariomycetes</taxon>
        <taxon>Xylariomycetidae</taxon>
        <taxon>Xylariales</taxon>
        <taxon>Diatrypaceae</taxon>
        <taxon>Diatrype</taxon>
    </lineage>
</organism>
<feature type="domain" description="Acyl-CoA thioesterase-like C-terminal" evidence="5">
    <location>
        <begin position="220"/>
        <end position="375"/>
    </location>
</feature>
<dbReference type="AlphaFoldDB" id="A0AAN9YW33"/>